<dbReference type="PANTHER" id="PTHR30231">
    <property type="entry name" value="DNA POLYMERASE III SUBUNIT EPSILON"/>
    <property type="match status" value="1"/>
</dbReference>
<proteinExistence type="predicted"/>
<comment type="subunit">
    <text evidence="3">DNA polymerase III contains a core (composed of alpha, epsilon and theta chains) that associates with a tau subunit. This core dimerizes to form the POLIII' complex. PolIII' associates with the gamma complex (composed of gamma, delta, delta', psi and chi chains) and with the beta chain to form the complete DNA polymerase III complex.</text>
</comment>
<evidence type="ECO:0000259" key="6">
    <source>
        <dbReference type="PROSITE" id="PS50164"/>
    </source>
</evidence>
<dbReference type="Proteomes" id="UP000027466">
    <property type="component" value="Unassembled WGS sequence"/>
</dbReference>
<dbReference type="InterPro" id="IPR036397">
    <property type="entry name" value="RNaseH_sf"/>
</dbReference>
<evidence type="ECO:0000256" key="2">
    <source>
        <dbReference type="ARBA" id="ARBA00025483"/>
    </source>
</evidence>
<keyword evidence="8" id="KW-1185">Reference proteome</keyword>
<evidence type="ECO:0000256" key="4">
    <source>
        <dbReference type="ARBA" id="ARBA00049244"/>
    </source>
</evidence>
<dbReference type="GO" id="GO:0005829">
    <property type="term" value="C:cytosol"/>
    <property type="evidence" value="ECO:0007669"/>
    <property type="project" value="TreeGrafter"/>
</dbReference>
<gene>
    <name evidence="7" type="ORF">BG61_12290</name>
</gene>
<dbReference type="RefSeq" id="WP_051672230.1">
    <property type="nucleotide sequence ID" value="NZ_CADFFX010000008.1"/>
</dbReference>
<dbReference type="EMBL" id="JFHC01000002">
    <property type="protein sequence ID" value="KDR44477.1"/>
    <property type="molecule type" value="Genomic_DNA"/>
</dbReference>
<dbReference type="STRING" id="60547.GCA_000751215_00849"/>
<organism evidence="7 8">
    <name type="scientific">Caballeronia glathei</name>
    <dbReference type="NCBI Taxonomy" id="60547"/>
    <lineage>
        <taxon>Bacteria</taxon>
        <taxon>Pseudomonadati</taxon>
        <taxon>Pseudomonadota</taxon>
        <taxon>Betaproteobacteria</taxon>
        <taxon>Burkholderiales</taxon>
        <taxon>Burkholderiaceae</taxon>
        <taxon>Caballeronia</taxon>
    </lineage>
</organism>
<dbReference type="Gene3D" id="3.40.1440.10">
    <property type="entry name" value="GIY-YIG endonuclease"/>
    <property type="match status" value="1"/>
</dbReference>
<dbReference type="GO" id="GO:0006289">
    <property type="term" value="P:nucleotide-excision repair"/>
    <property type="evidence" value="ECO:0007669"/>
    <property type="project" value="InterPro"/>
</dbReference>
<dbReference type="InterPro" id="IPR012337">
    <property type="entry name" value="RNaseH-like_sf"/>
</dbReference>
<dbReference type="InterPro" id="IPR006054">
    <property type="entry name" value="DnaQ"/>
</dbReference>
<dbReference type="GO" id="GO:0008408">
    <property type="term" value="F:3'-5' exonuclease activity"/>
    <property type="evidence" value="ECO:0007669"/>
    <property type="project" value="TreeGrafter"/>
</dbReference>
<dbReference type="CDD" id="cd06127">
    <property type="entry name" value="DEDDh"/>
    <property type="match status" value="1"/>
</dbReference>
<dbReference type="InterPro" id="IPR035901">
    <property type="entry name" value="GIY-YIG_endonuc_sf"/>
</dbReference>
<accession>A0A069PVL4</accession>
<dbReference type="NCBIfam" id="TIGR00573">
    <property type="entry name" value="dnaq"/>
    <property type="match status" value="1"/>
</dbReference>
<evidence type="ECO:0000256" key="3">
    <source>
        <dbReference type="ARBA" id="ARBA00026073"/>
    </source>
</evidence>
<dbReference type="SMART" id="SM00479">
    <property type="entry name" value="EXOIII"/>
    <property type="match status" value="1"/>
</dbReference>
<comment type="catalytic activity">
    <reaction evidence="4">
        <text>DNA(n) + a 2'-deoxyribonucleoside 5'-triphosphate = DNA(n+1) + diphosphate</text>
        <dbReference type="Rhea" id="RHEA:22508"/>
        <dbReference type="Rhea" id="RHEA-COMP:17339"/>
        <dbReference type="Rhea" id="RHEA-COMP:17340"/>
        <dbReference type="ChEBI" id="CHEBI:33019"/>
        <dbReference type="ChEBI" id="CHEBI:61560"/>
        <dbReference type="ChEBI" id="CHEBI:173112"/>
        <dbReference type="EC" id="2.7.7.7"/>
    </reaction>
</comment>
<dbReference type="PROSITE" id="PS50164">
    <property type="entry name" value="GIY_YIG"/>
    <property type="match status" value="1"/>
</dbReference>
<evidence type="ECO:0000313" key="8">
    <source>
        <dbReference type="Proteomes" id="UP000027466"/>
    </source>
</evidence>
<dbReference type="EC" id="2.7.7.7" evidence="1"/>
<protein>
    <recommendedName>
        <fullName evidence="1">DNA-directed DNA polymerase</fullName>
        <ecNumber evidence="1">2.7.7.7</ecNumber>
    </recommendedName>
</protein>
<dbReference type="SUPFAM" id="SSF82771">
    <property type="entry name" value="GIY-YIG endonuclease"/>
    <property type="match status" value="1"/>
</dbReference>
<evidence type="ECO:0000256" key="5">
    <source>
        <dbReference type="SAM" id="MobiDB-lite"/>
    </source>
</evidence>
<dbReference type="GO" id="GO:0003887">
    <property type="term" value="F:DNA-directed DNA polymerase activity"/>
    <property type="evidence" value="ECO:0007669"/>
    <property type="project" value="UniProtKB-EC"/>
</dbReference>
<dbReference type="InterPro" id="IPR013520">
    <property type="entry name" value="Ribonucl_H"/>
</dbReference>
<comment type="caution">
    <text evidence="7">The sequence shown here is derived from an EMBL/GenBank/DDBJ whole genome shotgun (WGS) entry which is preliminary data.</text>
</comment>
<feature type="region of interest" description="Disordered" evidence="5">
    <location>
        <begin position="381"/>
        <end position="404"/>
    </location>
</feature>
<dbReference type="InterPro" id="IPR047296">
    <property type="entry name" value="GIY-YIG_UvrC_Cho"/>
</dbReference>
<sequence length="404" mass="44194">MHALSPFPSSEFPAGPVVFVDLETTGGTFGIDRITEIGIVEAGPSGVTQWSSLVNPQKPIPAFIQQLTGISDAMVRDAPTFDELAPALFERMNGRLFVAHNAHFDHGFLRGEFRRMGLKFQPDVLCTVQLSRAVYPEERRHGLDALVERHALVPSARHRALADAELIWQFWQHLHRSHSADILRGHMDRVTRRFQLAGDIDEDTIERIPAGCGIYVFFGEGDVPLFVGRSVRLRQRVRSHLTGPRRSAKDLRLAQLIRRVEWTATGGEIGALLAEAGAVARLRPPHNRVPRSRGDDPRGSVWPYAGAIAIEERDAATGLPAWHVIDGWQYLGTAASLAEAAASRAVSLAPGFELSTYRILSERLARGLAFVPLDAIAGNALPQPTAPTPPAAQTCDSARESGAF</sequence>
<dbReference type="SMART" id="SM00465">
    <property type="entry name" value="GIYc"/>
    <property type="match status" value="1"/>
</dbReference>
<evidence type="ECO:0000256" key="1">
    <source>
        <dbReference type="ARBA" id="ARBA00012417"/>
    </source>
</evidence>
<name>A0A069PVL4_9BURK</name>
<dbReference type="CDD" id="cd10434">
    <property type="entry name" value="GIY-YIG_UvrC_Cho"/>
    <property type="match status" value="1"/>
</dbReference>
<dbReference type="GO" id="GO:0045004">
    <property type="term" value="P:DNA replication proofreading"/>
    <property type="evidence" value="ECO:0007669"/>
    <property type="project" value="TreeGrafter"/>
</dbReference>
<dbReference type="Gene3D" id="3.30.420.10">
    <property type="entry name" value="Ribonuclease H-like superfamily/Ribonuclease H"/>
    <property type="match status" value="1"/>
</dbReference>
<dbReference type="FunFam" id="3.30.420.10:FF:000045">
    <property type="entry name" value="3'-5' exonuclease DinG"/>
    <property type="match status" value="1"/>
</dbReference>
<dbReference type="SUPFAM" id="SSF53098">
    <property type="entry name" value="Ribonuclease H-like"/>
    <property type="match status" value="1"/>
</dbReference>
<dbReference type="Pfam" id="PF00929">
    <property type="entry name" value="RNase_T"/>
    <property type="match status" value="1"/>
</dbReference>
<comment type="function">
    <text evidence="2">DNA polymerase III is a complex, multichain enzyme responsible for most of the replicative synthesis in bacteria. The epsilon subunit contain the editing function and is a proofreading 3'-5' exonuclease.</text>
</comment>
<feature type="domain" description="GIY-YIG" evidence="6">
    <location>
        <begin position="210"/>
        <end position="288"/>
    </location>
</feature>
<dbReference type="GO" id="GO:0003677">
    <property type="term" value="F:DNA binding"/>
    <property type="evidence" value="ECO:0007669"/>
    <property type="project" value="InterPro"/>
</dbReference>
<dbReference type="AlphaFoldDB" id="A0A069PVL4"/>
<reference evidence="7 8" key="1">
    <citation type="submission" date="2014-03" db="EMBL/GenBank/DDBJ databases">
        <title>Draft Genome Sequences of Four Burkholderia Strains.</title>
        <authorList>
            <person name="Liu X.Y."/>
            <person name="Li C.X."/>
            <person name="Xu J.H."/>
        </authorList>
    </citation>
    <scope>NUCLEOTIDE SEQUENCE [LARGE SCALE GENOMIC DNA]</scope>
    <source>
        <strain evidence="7 8">DSM 50014</strain>
    </source>
</reference>
<evidence type="ECO:0000313" key="7">
    <source>
        <dbReference type="EMBL" id="KDR44477.1"/>
    </source>
</evidence>
<dbReference type="PANTHER" id="PTHR30231:SF37">
    <property type="entry name" value="EXODEOXYRIBONUCLEASE 10"/>
    <property type="match status" value="1"/>
</dbReference>
<dbReference type="InterPro" id="IPR000305">
    <property type="entry name" value="GIY-YIG_endonuc"/>
</dbReference>